<dbReference type="EMBL" id="JACGCM010001448">
    <property type="protein sequence ID" value="KAF6154884.1"/>
    <property type="molecule type" value="Genomic_DNA"/>
</dbReference>
<evidence type="ECO:0000256" key="4">
    <source>
        <dbReference type="ARBA" id="ARBA00022840"/>
    </source>
</evidence>
<evidence type="ECO:0000256" key="6">
    <source>
        <dbReference type="ARBA" id="ARBA00023136"/>
    </source>
</evidence>
<dbReference type="InterPro" id="IPR036640">
    <property type="entry name" value="ABC1_TM_sf"/>
</dbReference>
<dbReference type="GO" id="GO:0090374">
    <property type="term" value="P:oligopeptide export from mitochondrion"/>
    <property type="evidence" value="ECO:0007669"/>
    <property type="project" value="TreeGrafter"/>
</dbReference>
<dbReference type="InterPro" id="IPR003439">
    <property type="entry name" value="ABC_transporter-like_ATP-bd"/>
</dbReference>
<dbReference type="Gene3D" id="3.40.50.300">
    <property type="entry name" value="P-loop containing nucleotide triphosphate hydrolases"/>
    <property type="match status" value="2"/>
</dbReference>
<dbReference type="SUPFAM" id="SSF52540">
    <property type="entry name" value="P-loop containing nucleoside triphosphate hydrolases"/>
    <property type="match status" value="1"/>
</dbReference>
<dbReference type="GO" id="GO:0016887">
    <property type="term" value="F:ATP hydrolysis activity"/>
    <property type="evidence" value="ECO:0007669"/>
    <property type="project" value="InterPro"/>
</dbReference>
<name>A0A7J7MJC5_9MAGN</name>
<dbReference type="GO" id="GO:0005524">
    <property type="term" value="F:ATP binding"/>
    <property type="evidence" value="ECO:0007669"/>
    <property type="project" value="UniProtKB-KW"/>
</dbReference>
<keyword evidence="2" id="KW-0812">Transmembrane</keyword>
<dbReference type="PANTHER" id="PTHR43394:SF1">
    <property type="entry name" value="ATP-BINDING CASSETTE SUB-FAMILY B MEMBER 10, MITOCHONDRIAL"/>
    <property type="match status" value="1"/>
</dbReference>
<accession>A0A7J7MJC5</accession>
<sequence length="468" mass="52114">MTTGALTSFILYSLTVGSSVSALSGLYSSTVKATGASRRVFQLLDRVSSMPKSGNKCLLGNQDWDVEIDDVLFAYPSRPCHIILKGIILKLKPGSKVGLIGPSGGGKITIANLIERFDDPLKGKILVNENIAYRLEGKATSADVENVAKMANAHEFISKFPKKYQTFVGEHGLRLSGGQKQRITITRALLMNPRILLLDEATSTLDAEGEYLVQDAMDSLMKRRTVLVIAHRLLTVKSADTIVVISEGQIVKSGSHEELLNQDDIYTALEWSIFLFVVPYEIQNKRTLHLVLQQAWLLSCAIFNKSSKICYDNCKILEQDNYFKSVGTREKIAENISMQGYEVATAYSPGVLFESIYSSLSWEWPCNCIFTSVMLEDVVFPTKIIAKRTKYCINGNQSYKGTLDLSTCSIIGRIYNAIMFCETYSRQEILGTLVIHVGSGVCYEAFRITWRDLMIKTYTRLSIDGDGD</sequence>
<dbReference type="Gene3D" id="1.20.1560.10">
    <property type="entry name" value="ABC transporter type 1, transmembrane domain"/>
    <property type="match status" value="1"/>
</dbReference>
<proteinExistence type="predicted"/>
<dbReference type="PANTHER" id="PTHR43394">
    <property type="entry name" value="ATP-DEPENDENT PERMEASE MDL1, MITOCHONDRIAL"/>
    <property type="match status" value="1"/>
</dbReference>
<keyword evidence="7" id="KW-0732">Signal</keyword>
<dbReference type="GO" id="GO:0015421">
    <property type="term" value="F:ABC-type oligopeptide transporter activity"/>
    <property type="evidence" value="ECO:0007669"/>
    <property type="project" value="TreeGrafter"/>
</dbReference>
<evidence type="ECO:0000313" key="10">
    <source>
        <dbReference type="Proteomes" id="UP000541444"/>
    </source>
</evidence>
<evidence type="ECO:0000256" key="5">
    <source>
        <dbReference type="ARBA" id="ARBA00022989"/>
    </source>
</evidence>
<dbReference type="AlphaFoldDB" id="A0A7J7MJC5"/>
<feature type="domain" description="ABC transporter" evidence="8">
    <location>
        <begin position="66"/>
        <end position="272"/>
    </location>
</feature>
<reference evidence="9 10" key="1">
    <citation type="journal article" date="2020" name="IScience">
        <title>Genome Sequencing of the Endangered Kingdonia uniflora (Circaeasteraceae, Ranunculales) Reveals Potential Mechanisms of Evolutionary Specialization.</title>
        <authorList>
            <person name="Sun Y."/>
            <person name="Deng T."/>
            <person name="Zhang A."/>
            <person name="Moore M.J."/>
            <person name="Landis J.B."/>
            <person name="Lin N."/>
            <person name="Zhang H."/>
            <person name="Zhang X."/>
            <person name="Huang J."/>
            <person name="Zhang X."/>
            <person name="Sun H."/>
            <person name="Wang H."/>
        </authorList>
    </citation>
    <scope>NUCLEOTIDE SEQUENCE [LARGE SCALE GENOMIC DNA]</scope>
    <source>
        <strain evidence="9">TB1705</strain>
        <tissue evidence="9">Leaf</tissue>
    </source>
</reference>
<dbReference type="InterPro" id="IPR039421">
    <property type="entry name" value="Type_1_exporter"/>
</dbReference>
<keyword evidence="6" id="KW-0472">Membrane</keyword>
<protein>
    <recommendedName>
        <fullName evidence="8">ABC transporter domain-containing protein</fullName>
    </recommendedName>
</protein>
<gene>
    <name evidence="9" type="ORF">GIB67_018321</name>
</gene>
<dbReference type="SUPFAM" id="SSF90123">
    <property type="entry name" value="ABC transporter transmembrane region"/>
    <property type="match status" value="1"/>
</dbReference>
<keyword evidence="5" id="KW-1133">Transmembrane helix</keyword>
<dbReference type="GO" id="GO:0005743">
    <property type="term" value="C:mitochondrial inner membrane"/>
    <property type="evidence" value="ECO:0007669"/>
    <property type="project" value="TreeGrafter"/>
</dbReference>
<feature type="signal peptide" evidence="7">
    <location>
        <begin position="1"/>
        <end position="22"/>
    </location>
</feature>
<dbReference type="InterPro" id="IPR027417">
    <property type="entry name" value="P-loop_NTPase"/>
</dbReference>
<dbReference type="Proteomes" id="UP000541444">
    <property type="component" value="Unassembled WGS sequence"/>
</dbReference>
<dbReference type="Pfam" id="PF00005">
    <property type="entry name" value="ABC_tran"/>
    <property type="match status" value="1"/>
</dbReference>
<keyword evidence="3" id="KW-0547">Nucleotide-binding</keyword>
<dbReference type="PROSITE" id="PS50893">
    <property type="entry name" value="ABC_TRANSPORTER_2"/>
    <property type="match status" value="1"/>
</dbReference>
<evidence type="ECO:0000256" key="2">
    <source>
        <dbReference type="ARBA" id="ARBA00022692"/>
    </source>
</evidence>
<keyword evidence="4" id="KW-0067">ATP-binding</keyword>
<organism evidence="9 10">
    <name type="scientific">Kingdonia uniflora</name>
    <dbReference type="NCBI Taxonomy" id="39325"/>
    <lineage>
        <taxon>Eukaryota</taxon>
        <taxon>Viridiplantae</taxon>
        <taxon>Streptophyta</taxon>
        <taxon>Embryophyta</taxon>
        <taxon>Tracheophyta</taxon>
        <taxon>Spermatophyta</taxon>
        <taxon>Magnoliopsida</taxon>
        <taxon>Ranunculales</taxon>
        <taxon>Circaeasteraceae</taxon>
        <taxon>Kingdonia</taxon>
    </lineage>
</organism>
<evidence type="ECO:0000256" key="7">
    <source>
        <dbReference type="SAM" id="SignalP"/>
    </source>
</evidence>
<feature type="chain" id="PRO_5029521352" description="ABC transporter domain-containing protein" evidence="7">
    <location>
        <begin position="23"/>
        <end position="468"/>
    </location>
</feature>
<dbReference type="SMART" id="SM00382">
    <property type="entry name" value="AAA"/>
    <property type="match status" value="1"/>
</dbReference>
<comment type="caution">
    <text evidence="9">The sequence shown here is derived from an EMBL/GenBank/DDBJ whole genome shotgun (WGS) entry which is preliminary data.</text>
</comment>
<evidence type="ECO:0000313" key="9">
    <source>
        <dbReference type="EMBL" id="KAF6154884.1"/>
    </source>
</evidence>
<dbReference type="InterPro" id="IPR003593">
    <property type="entry name" value="AAA+_ATPase"/>
</dbReference>
<evidence type="ECO:0000256" key="1">
    <source>
        <dbReference type="ARBA" id="ARBA00004141"/>
    </source>
</evidence>
<keyword evidence="10" id="KW-1185">Reference proteome</keyword>
<dbReference type="OrthoDB" id="6500128at2759"/>
<comment type="subcellular location">
    <subcellularLocation>
        <location evidence="1">Membrane</location>
        <topology evidence="1">Multi-pass membrane protein</topology>
    </subcellularLocation>
</comment>
<evidence type="ECO:0000256" key="3">
    <source>
        <dbReference type="ARBA" id="ARBA00022741"/>
    </source>
</evidence>
<evidence type="ECO:0000259" key="8">
    <source>
        <dbReference type="PROSITE" id="PS50893"/>
    </source>
</evidence>